<evidence type="ECO:0000313" key="3">
    <source>
        <dbReference type="Proteomes" id="UP000199071"/>
    </source>
</evidence>
<feature type="transmembrane region" description="Helical" evidence="1">
    <location>
        <begin position="12"/>
        <end position="31"/>
    </location>
</feature>
<keyword evidence="1" id="KW-1133">Transmembrane helix</keyword>
<keyword evidence="3" id="KW-1185">Reference proteome</keyword>
<accession>A0A1G6CMY5</accession>
<dbReference type="EMBL" id="FMXQ01000005">
    <property type="protein sequence ID" value="SDB34263.1"/>
    <property type="molecule type" value="Genomic_DNA"/>
</dbReference>
<feature type="transmembrane region" description="Helical" evidence="1">
    <location>
        <begin position="37"/>
        <end position="57"/>
    </location>
</feature>
<dbReference type="AlphaFoldDB" id="A0A1G6CMY5"/>
<evidence type="ECO:0000313" key="2">
    <source>
        <dbReference type="EMBL" id="SDB34263.1"/>
    </source>
</evidence>
<gene>
    <name evidence="2" type="ORF">SAMN02982931_02528</name>
</gene>
<dbReference type="Proteomes" id="UP000199071">
    <property type="component" value="Unassembled WGS sequence"/>
</dbReference>
<reference evidence="2 3" key="1">
    <citation type="submission" date="2016-10" db="EMBL/GenBank/DDBJ databases">
        <authorList>
            <person name="de Groot N.N."/>
        </authorList>
    </citation>
    <scope>NUCLEOTIDE SEQUENCE [LARGE SCALE GENOMIC DNA]</scope>
    <source>
        <strain evidence="2 3">ATCC 35022</strain>
    </source>
</reference>
<dbReference type="STRING" id="665467.SAMN02982931_02528"/>
<protein>
    <submittedName>
        <fullName evidence="2">Uncharacterized protein</fullName>
    </submittedName>
</protein>
<sequence>MMAGMQKIKIEQHSSIGLLWFAGWLFTLGYLDLSFWRGVWALVVWPYYLGVHFSPLLT</sequence>
<proteinExistence type="predicted"/>
<evidence type="ECO:0000256" key="1">
    <source>
        <dbReference type="SAM" id="Phobius"/>
    </source>
</evidence>
<name>A0A1G6CMY5_9HYPH</name>
<organism evidence="2 3">
    <name type="scientific">Bauldia litoralis</name>
    <dbReference type="NCBI Taxonomy" id="665467"/>
    <lineage>
        <taxon>Bacteria</taxon>
        <taxon>Pseudomonadati</taxon>
        <taxon>Pseudomonadota</taxon>
        <taxon>Alphaproteobacteria</taxon>
        <taxon>Hyphomicrobiales</taxon>
        <taxon>Kaistiaceae</taxon>
        <taxon>Bauldia</taxon>
    </lineage>
</organism>
<keyword evidence="1" id="KW-0472">Membrane</keyword>
<keyword evidence="1" id="KW-0812">Transmembrane</keyword>